<dbReference type="Proteomes" id="UP000748108">
    <property type="component" value="Unassembled WGS sequence"/>
</dbReference>
<sequence length="168" mass="19241">MRRIKVASTRPGQYTPYVTFALSVLAVWFGIQPVLKYGLTALSERVPGIKGAVGFLGLLWEPSDFRTAALLLGEFVLLYFFLLSHIRFAWIWGHLYILSSATSLFIVATFQYIIPAVKRSGTMYPDAAALYLIIAVLIFRAWYVHRFLRPRQTELRLLRGAKTWPTRK</sequence>
<evidence type="ECO:0000313" key="2">
    <source>
        <dbReference type="EMBL" id="MBT9281110.1"/>
    </source>
</evidence>
<feature type="transmembrane region" description="Helical" evidence="1">
    <location>
        <begin position="12"/>
        <end position="31"/>
    </location>
</feature>
<feature type="transmembrane region" description="Helical" evidence="1">
    <location>
        <begin position="126"/>
        <end position="143"/>
    </location>
</feature>
<dbReference type="EMBL" id="JAHHQF010000008">
    <property type="protein sequence ID" value="MBT9281110.1"/>
    <property type="molecule type" value="Genomic_DNA"/>
</dbReference>
<keyword evidence="1" id="KW-1133">Transmembrane helix</keyword>
<keyword evidence="1" id="KW-0812">Transmembrane</keyword>
<name>A0A947G8X7_HYDSH</name>
<evidence type="ECO:0000313" key="3">
    <source>
        <dbReference type="Proteomes" id="UP000748108"/>
    </source>
</evidence>
<accession>A0A947G8X7</accession>
<organism evidence="2 3">
    <name type="scientific">Hydrogenibacillus schlegelii</name>
    <name type="common">Bacillus schlegelii</name>
    <dbReference type="NCBI Taxonomy" id="1484"/>
    <lineage>
        <taxon>Bacteria</taxon>
        <taxon>Bacillati</taxon>
        <taxon>Bacillota</taxon>
        <taxon>Bacilli</taxon>
        <taxon>Bacillales</taxon>
        <taxon>Bacillales Family X. Incertae Sedis</taxon>
        <taxon>Hydrogenibacillus</taxon>
    </lineage>
</organism>
<proteinExistence type="predicted"/>
<feature type="transmembrane region" description="Helical" evidence="1">
    <location>
        <begin position="95"/>
        <end position="114"/>
    </location>
</feature>
<feature type="transmembrane region" description="Helical" evidence="1">
    <location>
        <begin position="65"/>
        <end position="83"/>
    </location>
</feature>
<protein>
    <submittedName>
        <fullName evidence="2">Uncharacterized protein</fullName>
    </submittedName>
</protein>
<keyword evidence="1" id="KW-0472">Membrane</keyword>
<comment type="caution">
    <text evidence="2">The sequence shown here is derived from an EMBL/GenBank/DDBJ whole genome shotgun (WGS) entry which is preliminary data.</text>
</comment>
<gene>
    <name evidence="2" type="ORF">KM312_00295</name>
</gene>
<reference evidence="2" key="1">
    <citation type="journal article" date="2021" name="Microbiology">
        <title>Metagenomic Analysis of the Microbial Community in the Underground Coal Fire Area (Kemerovo Region, Russia) Revealed Predominance of Thermophilic Members of the Phyla Deinococcus-thermus, Aquificae, and Firmicutes.</title>
        <authorList>
            <person name="Kadnikov V."/>
            <person name="Mardanov A.V."/>
            <person name="Beletsky A.V."/>
            <person name="Karnachuk O.V."/>
            <person name="Ravin N.V."/>
        </authorList>
    </citation>
    <scope>NUCLEOTIDE SEQUENCE</scope>
    <source>
        <strain evidence="2">RBS10-49</strain>
    </source>
</reference>
<evidence type="ECO:0000256" key="1">
    <source>
        <dbReference type="SAM" id="Phobius"/>
    </source>
</evidence>
<dbReference type="AlphaFoldDB" id="A0A947G8X7"/>